<dbReference type="InterPro" id="IPR036291">
    <property type="entry name" value="NAD(P)-bd_dom_sf"/>
</dbReference>
<dbReference type="SUPFAM" id="SSF51735">
    <property type="entry name" value="NAD(P)-binding Rossmann-fold domains"/>
    <property type="match status" value="1"/>
</dbReference>
<comment type="catalytic activity">
    <reaction evidence="6">
        <text>(R)-pantoate + NADP(+) = 2-dehydropantoate + NADPH + H(+)</text>
        <dbReference type="Rhea" id="RHEA:16233"/>
        <dbReference type="ChEBI" id="CHEBI:11561"/>
        <dbReference type="ChEBI" id="CHEBI:15378"/>
        <dbReference type="ChEBI" id="CHEBI:15980"/>
        <dbReference type="ChEBI" id="CHEBI:57783"/>
        <dbReference type="ChEBI" id="CHEBI:58349"/>
        <dbReference type="EC" id="1.1.1.169"/>
    </reaction>
</comment>
<dbReference type="Pfam" id="PF02558">
    <property type="entry name" value="ApbA"/>
    <property type="match status" value="1"/>
</dbReference>
<dbReference type="EMBL" id="SAUW01000008">
    <property type="protein sequence ID" value="RWR12227.1"/>
    <property type="molecule type" value="Genomic_DNA"/>
</dbReference>
<proteinExistence type="predicted"/>
<comment type="pathway">
    <text evidence="1">Cofactor biosynthesis; (R)-pantothenate biosynthesis; (R)-pantoate from 3-methyl-2-oxobutanoate: step 2/2.</text>
</comment>
<dbReference type="RefSeq" id="WP_128269551.1">
    <property type="nucleotide sequence ID" value="NZ_SAUW01000008.1"/>
</dbReference>
<dbReference type="Gene3D" id="1.10.1040.10">
    <property type="entry name" value="N-(1-d-carboxylethyl)-l-norvaline Dehydrogenase, domain 2"/>
    <property type="match status" value="1"/>
</dbReference>
<dbReference type="InterPro" id="IPR008927">
    <property type="entry name" value="6-PGluconate_DH-like_C_sf"/>
</dbReference>
<evidence type="ECO:0000256" key="4">
    <source>
        <dbReference type="ARBA" id="ARBA00022655"/>
    </source>
</evidence>
<dbReference type="EC" id="1.1.1.169" evidence="2"/>
<comment type="caution">
    <text evidence="9">The sequence shown here is derived from an EMBL/GenBank/DDBJ whole genome shotgun (WGS) entry which is preliminary data.</text>
</comment>
<evidence type="ECO:0000256" key="5">
    <source>
        <dbReference type="ARBA" id="ARBA00032024"/>
    </source>
</evidence>
<dbReference type="Proteomes" id="UP000285710">
    <property type="component" value="Unassembled WGS sequence"/>
</dbReference>
<dbReference type="SUPFAM" id="SSF48179">
    <property type="entry name" value="6-phosphogluconate dehydrogenase C-terminal domain-like"/>
    <property type="match status" value="1"/>
</dbReference>
<dbReference type="PANTHER" id="PTHR21708">
    <property type="entry name" value="PROBABLE 2-DEHYDROPANTOATE 2-REDUCTASE"/>
    <property type="match status" value="1"/>
</dbReference>
<dbReference type="InterPro" id="IPR051402">
    <property type="entry name" value="KPR-Related"/>
</dbReference>
<evidence type="ECO:0000259" key="7">
    <source>
        <dbReference type="Pfam" id="PF02558"/>
    </source>
</evidence>
<reference evidence="9 10" key="1">
    <citation type="submission" date="2019-01" db="EMBL/GenBank/DDBJ databases">
        <title>Sinorhodobacter populi sp. nov. isolated from the symptomatic bark tissue of Populus euramericana canker.</title>
        <authorList>
            <person name="Xu G."/>
        </authorList>
    </citation>
    <scope>NUCLEOTIDE SEQUENCE [LARGE SCALE GENOMIC DNA]</scope>
    <source>
        <strain evidence="9 10">2D-5</strain>
    </source>
</reference>
<dbReference type="GO" id="GO:0015940">
    <property type="term" value="P:pantothenate biosynthetic process"/>
    <property type="evidence" value="ECO:0007669"/>
    <property type="project" value="UniProtKB-UniPathway"/>
</dbReference>
<dbReference type="InterPro" id="IPR013332">
    <property type="entry name" value="KPR_N"/>
</dbReference>
<keyword evidence="10" id="KW-1185">Reference proteome</keyword>
<protein>
    <recommendedName>
        <fullName evidence="3">2-dehydropantoate 2-reductase</fullName>
        <ecNumber evidence="2">1.1.1.169</ecNumber>
    </recommendedName>
    <alternativeName>
        <fullName evidence="5">Ketopantoate reductase</fullName>
    </alternativeName>
</protein>
<evidence type="ECO:0000256" key="1">
    <source>
        <dbReference type="ARBA" id="ARBA00004994"/>
    </source>
</evidence>
<accession>A0A443IVX0</accession>
<keyword evidence="4" id="KW-0566">Pantothenate biosynthesis</keyword>
<evidence type="ECO:0000256" key="3">
    <source>
        <dbReference type="ARBA" id="ARBA00019465"/>
    </source>
</evidence>
<feature type="domain" description="Ketopantoate reductase C-terminal" evidence="8">
    <location>
        <begin position="207"/>
        <end position="301"/>
    </location>
</feature>
<dbReference type="Gene3D" id="3.40.50.720">
    <property type="entry name" value="NAD(P)-binding Rossmann-like Domain"/>
    <property type="match status" value="1"/>
</dbReference>
<sequence length="342" mass="36359">MRYIIIGAGAVGASLAAEFELAGIDYLLVGRGAQLSHLQQHGLSFRRPSGTRVVPLKLTDQAGLRLRAGDVLVLTVKTQDAEETSAALAVLPLEGGGRGADLPIVTLQNGLATERIAARRFANVYGASILVPAIYTETGRVKVLSGPQLALVTVGRFPSGRDAVSAQIVADLTRANSLAEEREDIQRWKAAKLLRNVKNVLELFASTPEELEQAGHAMVAEAEQALRAAGYDPARNEERRVSIAEWKVLRDEDEPTGQSTWQSFVRGARSEVDFLNGEIVLLGRLHGVATPWNHAAQRLAAELAARGGAPGEIELSTLIAQARANEANGEATGAGAATRATE</sequence>
<reference evidence="9 10" key="2">
    <citation type="submission" date="2019-01" db="EMBL/GenBank/DDBJ databases">
        <authorList>
            <person name="Li Y."/>
        </authorList>
    </citation>
    <scope>NUCLEOTIDE SEQUENCE [LARGE SCALE GENOMIC DNA]</scope>
    <source>
        <strain evidence="9 10">2D-5</strain>
    </source>
</reference>
<dbReference type="UniPathway" id="UPA00028">
    <property type="reaction ID" value="UER00004"/>
</dbReference>
<dbReference type="PANTHER" id="PTHR21708:SF26">
    <property type="entry name" value="2-DEHYDROPANTOATE 2-REDUCTASE"/>
    <property type="match status" value="1"/>
</dbReference>
<dbReference type="InterPro" id="IPR013752">
    <property type="entry name" value="KPA_reductase"/>
</dbReference>
<evidence type="ECO:0000313" key="9">
    <source>
        <dbReference type="EMBL" id="RWR12227.1"/>
    </source>
</evidence>
<gene>
    <name evidence="9" type="ORF">D2T33_08970</name>
</gene>
<name>A0A443IVX0_9RHOB</name>
<feature type="domain" description="Ketopantoate reductase N-terminal" evidence="7">
    <location>
        <begin position="4"/>
        <end position="145"/>
    </location>
</feature>
<dbReference type="GO" id="GO:0005737">
    <property type="term" value="C:cytoplasm"/>
    <property type="evidence" value="ECO:0007669"/>
    <property type="project" value="TreeGrafter"/>
</dbReference>
<dbReference type="GO" id="GO:0008677">
    <property type="term" value="F:2-dehydropantoate 2-reductase activity"/>
    <property type="evidence" value="ECO:0007669"/>
    <property type="project" value="UniProtKB-EC"/>
</dbReference>
<dbReference type="Pfam" id="PF08546">
    <property type="entry name" value="ApbA_C"/>
    <property type="match status" value="1"/>
</dbReference>
<dbReference type="AlphaFoldDB" id="A0A443IVX0"/>
<dbReference type="InterPro" id="IPR013328">
    <property type="entry name" value="6PGD_dom2"/>
</dbReference>
<evidence type="ECO:0000313" key="10">
    <source>
        <dbReference type="Proteomes" id="UP000285710"/>
    </source>
</evidence>
<evidence type="ECO:0000256" key="2">
    <source>
        <dbReference type="ARBA" id="ARBA00013014"/>
    </source>
</evidence>
<evidence type="ECO:0000256" key="6">
    <source>
        <dbReference type="ARBA" id="ARBA00048793"/>
    </source>
</evidence>
<organism evidence="9 10">
    <name type="scientific">Paenirhodobacter populi</name>
    <dbReference type="NCBI Taxonomy" id="2306993"/>
    <lineage>
        <taxon>Bacteria</taxon>
        <taxon>Pseudomonadati</taxon>
        <taxon>Pseudomonadota</taxon>
        <taxon>Alphaproteobacteria</taxon>
        <taxon>Rhodobacterales</taxon>
        <taxon>Rhodobacter group</taxon>
        <taxon>Paenirhodobacter</taxon>
    </lineage>
</organism>
<evidence type="ECO:0000259" key="8">
    <source>
        <dbReference type="Pfam" id="PF08546"/>
    </source>
</evidence>